<evidence type="ECO:0000313" key="3">
    <source>
        <dbReference type="EMBL" id="CAH3169463.1"/>
    </source>
</evidence>
<proteinExistence type="predicted"/>
<comment type="caution">
    <text evidence="3">The sequence shown here is derived from an EMBL/GenBank/DDBJ whole genome shotgun (WGS) entry which is preliminary data.</text>
</comment>
<name>A0ABN8QRQ5_9CNID</name>
<protein>
    <submittedName>
        <fullName evidence="3">Uncharacterized protein</fullName>
    </submittedName>
</protein>
<sequence length="170" mass="18966">PSAIDQNTPPWPPVSPLPHIQLGNSFNVPRTPLVPPISSNQPYQQANGQPPTPKRPKPLPGILVFARLSFLDSKVTRCYGCGDTLKPGGTNPPPPDDLVLTTRLRRQYLKKGRQHTSPDISSVYYHVNPYCIRVTFPAFQPNSCRIPSDLQPFLLPEHKQVIFERLAAMV</sequence>
<gene>
    <name evidence="3" type="ORF">PLOB_00010121</name>
    <name evidence="2" type="ORF">PLOB_00026753</name>
</gene>
<evidence type="ECO:0000256" key="1">
    <source>
        <dbReference type="SAM" id="MobiDB-lite"/>
    </source>
</evidence>
<dbReference type="Proteomes" id="UP001159405">
    <property type="component" value="Unassembled WGS sequence"/>
</dbReference>
<accession>A0ABN8QRQ5</accession>
<organism evidence="3 4">
    <name type="scientific">Porites lobata</name>
    <dbReference type="NCBI Taxonomy" id="104759"/>
    <lineage>
        <taxon>Eukaryota</taxon>
        <taxon>Metazoa</taxon>
        <taxon>Cnidaria</taxon>
        <taxon>Anthozoa</taxon>
        <taxon>Hexacorallia</taxon>
        <taxon>Scleractinia</taxon>
        <taxon>Fungiina</taxon>
        <taxon>Poritidae</taxon>
        <taxon>Porites</taxon>
    </lineage>
</organism>
<feature type="region of interest" description="Disordered" evidence="1">
    <location>
        <begin position="1"/>
        <end position="58"/>
    </location>
</feature>
<reference evidence="3 4" key="1">
    <citation type="submission" date="2022-05" db="EMBL/GenBank/DDBJ databases">
        <authorList>
            <consortium name="Genoscope - CEA"/>
            <person name="William W."/>
        </authorList>
    </citation>
    <scope>NUCLEOTIDE SEQUENCE [LARGE SCALE GENOMIC DNA]</scope>
</reference>
<feature type="compositionally biased region" description="Polar residues" evidence="1">
    <location>
        <begin position="37"/>
        <end position="49"/>
    </location>
</feature>
<keyword evidence="4" id="KW-1185">Reference proteome</keyword>
<feature type="non-terminal residue" evidence="3">
    <location>
        <position position="1"/>
    </location>
</feature>
<evidence type="ECO:0000313" key="4">
    <source>
        <dbReference type="Proteomes" id="UP001159405"/>
    </source>
</evidence>
<dbReference type="EMBL" id="CALNXK010000032">
    <property type="protein sequence ID" value="CAH3118353.1"/>
    <property type="molecule type" value="Genomic_DNA"/>
</dbReference>
<dbReference type="EMBL" id="CALNXK010000150">
    <property type="protein sequence ID" value="CAH3169463.1"/>
    <property type="molecule type" value="Genomic_DNA"/>
</dbReference>
<evidence type="ECO:0000313" key="2">
    <source>
        <dbReference type="EMBL" id="CAH3118353.1"/>
    </source>
</evidence>